<dbReference type="SUPFAM" id="SSF53098">
    <property type="entry name" value="Ribonuclease H-like"/>
    <property type="match status" value="1"/>
</dbReference>
<dbReference type="Pfam" id="PF25597">
    <property type="entry name" value="SH3_retrovirus"/>
    <property type="match status" value="1"/>
</dbReference>
<keyword evidence="10" id="KW-0695">RNA-directed DNA polymerase</keyword>
<evidence type="ECO:0000256" key="1">
    <source>
        <dbReference type="ARBA" id="ARBA00022578"/>
    </source>
</evidence>
<feature type="compositionally biased region" description="Low complexity" evidence="16">
    <location>
        <begin position="422"/>
        <end position="434"/>
    </location>
</feature>
<evidence type="ECO:0000256" key="8">
    <source>
        <dbReference type="ARBA" id="ARBA00022884"/>
    </source>
</evidence>
<name>A0ABR3JYG1_9AGAR</name>
<dbReference type="Pfam" id="PF07727">
    <property type="entry name" value="RVT_2"/>
    <property type="match status" value="1"/>
</dbReference>
<reference evidence="19" key="1">
    <citation type="submission" date="2024-06" db="EMBL/GenBank/DDBJ databases">
        <title>Multi-omics analyses provide insights into the biosynthesis of the anticancer antibiotic pleurotin in Hohenbuehelia grisea.</title>
        <authorList>
            <person name="Weaver J.A."/>
            <person name="Alberti F."/>
        </authorList>
    </citation>
    <scope>NUCLEOTIDE SEQUENCE [LARGE SCALE GENOMIC DNA]</scope>
    <source>
        <strain evidence="19">T-177</strain>
    </source>
</reference>
<accession>A0ABR3JYG1</accession>
<keyword evidence="5" id="KW-0255">Endonuclease</keyword>
<evidence type="ECO:0000256" key="12">
    <source>
        <dbReference type="ARBA" id="ARBA00023172"/>
    </source>
</evidence>
<evidence type="ECO:0000256" key="7">
    <source>
        <dbReference type="ARBA" id="ARBA00022842"/>
    </source>
</evidence>
<dbReference type="InterPro" id="IPR039537">
    <property type="entry name" value="Retrotran_Ty1/copia-like"/>
</dbReference>
<comment type="catalytic activity">
    <reaction evidence="14">
        <text>DNA(n) + a 2'-deoxyribonucleoside 5'-triphosphate = DNA(n+1) + diphosphate</text>
        <dbReference type="Rhea" id="RHEA:22508"/>
        <dbReference type="Rhea" id="RHEA-COMP:17339"/>
        <dbReference type="Rhea" id="RHEA-COMP:17340"/>
        <dbReference type="ChEBI" id="CHEBI:33019"/>
        <dbReference type="ChEBI" id="CHEBI:61560"/>
        <dbReference type="ChEBI" id="CHEBI:173112"/>
        <dbReference type="EC" id="2.7.7.49"/>
    </reaction>
</comment>
<evidence type="ECO:0000259" key="17">
    <source>
        <dbReference type="PROSITE" id="PS50994"/>
    </source>
</evidence>
<keyword evidence="9" id="KW-0229">DNA integration</keyword>
<dbReference type="PANTHER" id="PTHR42648:SF11">
    <property type="entry name" value="TRANSPOSON TY4-P GAG-POL POLYPROTEIN"/>
    <property type="match status" value="1"/>
</dbReference>
<sequence length="1016" mass="113811">MHSKELVVGMKLKTPATTNSMFEPCILGKHHRHAIPRGPAERKSQTLALIHMDLKGPLPVADAQGHRYWQTFICDASDYWAIAFLRKKSDAFEAFKCFKAYAEKFHGHKMAILATREDKGGEFIGKDFAAYCASEGITRQHTEPDEPHQNGIAERANRTIEEAVTTMLAEAKLPMSFWSIAVQAFLHVRNRCPSNPNPETTPHERWKHKKPDVSYFRVFGCLAYVHIKKKKRKALQPKSQKCVFIGYAEGTKAWKFWNPVTQKILVSSHAIFDEHVFPGNSHSITTITTSLSNPPDTETPDAFETPVTDQGGGDDSDLPPTPSESPHLSPHPSPINEPLSPTLPDVETPLLSPLTSTPPSPMLSDLSLSPSPPPQPKARVPLEPLIRSDGLIEPLPNTGRGFRRVKSTPGHRPPWNYHGAWPTKANNTPTATPTSDDEDDDDDDESAPKITGPDIINGMLSIEDHYVTYSEALECAFSMVVERVNKASAHGNEPKTLSEAMKRPKPEADLYYQAAVDEIHALIEHGVFELVKLPPGRKAIGSRWVFRVKRNADGSVERYKARLVAKGYAQRPGFDFMETFSPTPKWAAIRAVLALAALEDLELWSVDISSAFLNGVLKEEVYLEQPEGFREKDDTWVWRLIKSLYGLKQAGREWHLTLHDTLTEKMGFTRVKCEHSIWVYQRDSSRIIVPVFVDDMTIAAKNVDDARRIVEQLKLHFKLRDLGPTSFLLGVQIERDRENRKLSLSQRQYTLDILERASLSDCNTVTTPMDPNIKLSSTMSPSTPAEWEEMRGVPYINILGAVAYLAIATRPDIAYAVGVLARFSKNPGVQHWKALKHLLRYLRGTVDYKLTYAPSDSSNGELFTSYCDADHGGNPDNGRSTSGFIIKMGTGAISWASRLQPFVTLSTTEAEYVSAVSCAQEILWLRNLFMEFGYPITEPSTLHIDNQSAVSVAKNPDHHGRVKHLDLRFYWLRDEVAKGRIAVQHIPGVEMPADILTKALGKEKVLDMVNRLGLRH</sequence>
<evidence type="ECO:0000256" key="6">
    <source>
        <dbReference type="ARBA" id="ARBA00022801"/>
    </source>
</evidence>
<feature type="compositionally biased region" description="Acidic residues" evidence="16">
    <location>
        <begin position="435"/>
        <end position="445"/>
    </location>
</feature>
<feature type="region of interest" description="Disordered" evidence="16">
    <location>
        <begin position="287"/>
        <end position="454"/>
    </location>
</feature>
<dbReference type="SUPFAM" id="SSF56672">
    <property type="entry name" value="DNA/RNA polymerases"/>
    <property type="match status" value="1"/>
</dbReference>
<feature type="domain" description="Integrase catalytic" evidence="17">
    <location>
        <begin position="35"/>
        <end position="210"/>
    </location>
</feature>
<keyword evidence="13" id="KW-0511">Multifunctional enzyme</keyword>
<evidence type="ECO:0000256" key="14">
    <source>
        <dbReference type="ARBA" id="ARBA00048173"/>
    </source>
</evidence>
<dbReference type="Gene3D" id="3.30.420.10">
    <property type="entry name" value="Ribonuclease H-like superfamily/Ribonuclease H"/>
    <property type="match status" value="1"/>
</dbReference>
<dbReference type="Proteomes" id="UP001556367">
    <property type="component" value="Unassembled WGS sequence"/>
</dbReference>
<evidence type="ECO:0000256" key="4">
    <source>
        <dbReference type="ARBA" id="ARBA00022723"/>
    </source>
</evidence>
<comment type="catalytic activity">
    <reaction evidence="15">
        <text>DNA(n) + a 2'-deoxyribonucleoside 5'-triphosphate = DNA(n+1) + diphosphate</text>
        <dbReference type="Rhea" id="RHEA:22508"/>
        <dbReference type="Rhea" id="RHEA-COMP:17339"/>
        <dbReference type="Rhea" id="RHEA-COMP:17340"/>
        <dbReference type="ChEBI" id="CHEBI:33019"/>
        <dbReference type="ChEBI" id="CHEBI:61560"/>
        <dbReference type="ChEBI" id="CHEBI:173112"/>
        <dbReference type="EC" id="2.7.7.7"/>
    </reaction>
</comment>
<evidence type="ECO:0000256" key="11">
    <source>
        <dbReference type="ARBA" id="ARBA00022932"/>
    </source>
</evidence>
<organism evidence="18 19">
    <name type="scientific">Hohenbuehelia grisea</name>
    <dbReference type="NCBI Taxonomy" id="104357"/>
    <lineage>
        <taxon>Eukaryota</taxon>
        <taxon>Fungi</taxon>
        <taxon>Dikarya</taxon>
        <taxon>Basidiomycota</taxon>
        <taxon>Agaricomycotina</taxon>
        <taxon>Agaricomycetes</taxon>
        <taxon>Agaricomycetidae</taxon>
        <taxon>Agaricales</taxon>
        <taxon>Pleurotineae</taxon>
        <taxon>Pleurotaceae</taxon>
        <taxon>Hohenbuehelia</taxon>
    </lineage>
</organism>
<keyword evidence="8" id="KW-0694">RNA-binding</keyword>
<keyword evidence="12" id="KW-0233">DNA recombination</keyword>
<comment type="caution">
    <text evidence="18">The sequence shown here is derived from an EMBL/GenBank/DDBJ whole genome shotgun (WGS) entry which is preliminary data.</text>
</comment>
<keyword evidence="1" id="KW-0815">Transposition</keyword>
<gene>
    <name evidence="18" type="ORF">HGRIS_014931</name>
</gene>
<dbReference type="PANTHER" id="PTHR42648">
    <property type="entry name" value="TRANSPOSASE, PUTATIVE-RELATED"/>
    <property type="match status" value="1"/>
</dbReference>
<evidence type="ECO:0000313" key="19">
    <source>
        <dbReference type="Proteomes" id="UP001556367"/>
    </source>
</evidence>
<keyword evidence="6" id="KW-0378">Hydrolase</keyword>
<dbReference type="InterPro" id="IPR001584">
    <property type="entry name" value="Integrase_cat-core"/>
</dbReference>
<feature type="compositionally biased region" description="Pro residues" evidence="16">
    <location>
        <begin position="319"/>
        <end position="335"/>
    </location>
</feature>
<evidence type="ECO:0000256" key="13">
    <source>
        <dbReference type="ARBA" id="ARBA00023268"/>
    </source>
</evidence>
<evidence type="ECO:0000256" key="5">
    <source>
        <dbReference type="ARBA" id="ARBA00022759"/>
    </source>
</evidence>
<evidence type="ECO:0000256" key="3">
    <source>
        <dbReference type="ARBA" id="ARBA00022722"/>
    </source>
</evidence>
<dbReference type="PROSITE" id="PS50994">
    <property type="entry name" value="INTEGRASE"/>
    <property type="match status" value="1"/>
</dbReference>
<keyword evidence="4" id="KW-0479">Metal-binding</keyword>
<evidence type="ECO:0000256" key="16">
    <source>
        <dbReference type="SAM" id="MobiDB-lite"/>
    </source>
</evidence>
<dbReference type="InterPro" id="IPR036397">
    <property type="entry name" value="RNaseH_sf"/>
</dbReference>
<evidence type="ECO:0000256" key="10">
    <source>
        <dbReference type="ARBA" id="ARBA00022918"/>
    </source>
</evidence>
<dbReference type="InterPro" id="IPR057670">
    <property type="entry name" value="SH3_retrovirus"/>
</dbReference>
<proteinExistence type="predicted"/>
<dbReference type="InterPro" id="IPR043502">
    <property type="entry name" value="DNA/RNA_pol_sf"/>
</dbReference>
<keyword evidence="19" id="KW-1185">Reference proteome</keyword>
<dbReference type="CDD" id="cd09272">
    <property type="entry name" value="RNase_HI_RT_Ty1"/>
    <property type="match status" value="1"/>
</dbReference>
<evidence type="ECO:0000256" key="2">
    <source>
        <dbReference type="ARBA" id="ARBA00022695"/>
    </source>
</evidence>
<keyword evidence="2" id="KW-0548">Nucleotidyltransferase</keyword>
<evidence type="ECO:0000313" key="18">
    <source>
        <dbReference type="EMBL" id="KAL0960995.1"/>
    </source>
</evidence>
<dbReference type="InterPro" id="IPR012337">
    <property type="entry name" value="RNaseH-like_sf"/>
</dbReference>
<dbReference type="EMBL" id="JASNQZ010000001">
    <property type="protein sequence ID" value="KAL0960995.1"/>
    <property type="molecule type" value="Genomic_DNA"/>
</dbReference>
<keyword evidence="3" id="KW-0540">Nuclease</keyword>
<keyword evidence="11" id="KW-0239">DNA-directed DNA polymerase</keyword>
<dbReference type="InterPro" id="IPR013103">
    <property type="entry name" value="RVT_2"/>
</dbReference>
<keyword evidence="7" id="KW-0460">Magnesium</keyword>
<keyword evidence="11" id="KW-0808">Transferase</keyword>
<evidence type="ECO:0000256" key="9">
    <source>
        <dbReference type="ARBA" id="ARBA00022908"/>
    </source>
</evidence>
<protein>
    <recommendedName>
        <fullName evidence="17">Integrase catalytic domain-containing protein</fullName>
    </recommendedName>
</protein>
<evidence type="ECO:0000256" key="15">
    <source>
        <dbReference type="ARBA" id="ARBA00049244"/>
    </source>
</evidence>